<gene>
    <name evidence="1" type="ORF">BFP71_06435</name>
</gene>
<sequence length="211" mass="24597">MKVLIESQYLPSIAYFSLIVRADVVFLETQEHFEKQSYRNRCHIVGANKVQSLSIPVHHGGRKILITDLAIDYKQKWMNNHWRAIQSAYGKAPFFDFYGEYIKDEFERTPERLFDFNQTLLTLCLKLLRTKVEIVKTDMYQKSPSDDIMDMRSLIHPKKSLDTLAWFRPEPYHQIFGKDFVPNVSILDLLFCTGPDALDILYQSGAGLVNK</sequence>
<dbReference type="InterPro" id="IPR014985">
    <property type="entry name" value="WbqC"/>
</dbReference>
<proteinExistence type="predicted"/>
<protein>
    <recommendedName>
        <fullName evidence="3">WbqC-like protein</fullName>
    </recommendedName>
</protein>
<dbReference type="AlphaFoldDB" id="A0A1E5T324"/>
<dbReference type="Pfam" id="PF08889">
    <property type="entry name" value="WbqC"/>
    <property type="match status" value="2"/>
</dbReference>
<name>A0A1E5T324_9BACT</name>
<accession>A0A1E5T324</accession>
<organism evidence="1 2">
    <name type="scientific">Roseivirga misakiensis</name>
    <dbReference type="NCBI Taxonomy" id="1563681"/>
    <lineage>
        <taxon>Bacteria</taxon>
        <taxon>Pseudomonadati</taxon>
        <taxon>Bacteroidota</taxon>
        <taxon>Cytophagia</taxon>
        <taxon>Cytophagales</taxon>
        <taxon>Roseivirgaceae</taxon>
        <taxon>Roseivirga</taxon>
    </lineage>
</organism>
<dbReference type="Proteomes" id="UP000095552">
    <property type="component" value="Unassembled WGS sequence"/>
</dbReference>
<dbReference type="RefSeq" id="WP_069834674.1">
    <property type="nucleotide sequence ID" value="NZ_MDGQ01000004.1"/>
</dbReference>
<evidence type="ECO:0008006" key="3">
    <source>
        <dbReference type="Google" id="ProtNLM"/>
    </source>
</evidence>
<dbReference type="EMBL" id="MDGQ01000004">
    <property type="protein sequence ID" value="OEK05756.1"/>
    <property type="molecule type" value="Genomic_DNA"/>
</dbReference>
<dbReference type="STRING" id="1563681.BFP71_06435"/>
<keyword evidence="2" id="KW-1185">Reference proteome</keyword>
<reference evidence="1 2" key="1">
    <citation type="submission" date="2016-08" db="EMBL/GenBank/DDBJ databases">
        <title>Draft genome of Fabibacter sp. strain SK-8.</title>
        <authorList>
            <person name="Wong S.-K."/>
            <person name="Hamasaki K."/>
            <person name="Yoshizawa S."/>
        </authorList>
    </citation>
    <scope>NUCLEOTIDE SEQUENCE [LARGE SCALE GENOMIC DNA]</scope>
    <source>
        <strain evidence="1 2">SK-8</strain>
    </source>
</reference>
<dbReference type="OrthoDB" id="1523452at2"/>
<evidence type="ECO:0000313" key="2">
    <source>
        <dbReference type="Proteomes" id="UP000095552"/>
    </source>
</evidence>
<comment type="caution">
    <text evidence="1">The sequence shown here is derived from an EMBL/GenBank/DDBJ whole genome shotgun (WGS) entry which is preliminary data.</text>
</comment>
<evidence type="ECO:0000313" key="1">
    <source>
        <dbReference type="EMBL" id="OEK05756.1"/>
    </source>
</evidence>